<dbReference type="InterPro" id="IPR050189">
    <property type="entry name" value="MFS_Efflux_Transporters"/>
</dbReference>
<evidence type="ECO:0000256" key="3">
    <source>
        <dbReference type="ARBA" id="ARBA00022692"/>
    </source>
</evidence>
<gene>
    <name evidence="8" type="ORF">PZN02_001982</name>
</gene>
<dbReference type="InterPro" id="IPR011701">
    <property type="entry name" value="MFS"/>
</dbReference>
<feature type="transmembrane region" description="Helical" evidence="6">
    <location>
        <begin position="153"/>
        <end position="172"/>
    </location>
</feature>
<feature type="transmembrane region" description="Helical" evidence="6">
    <location>
        <begin position="355"/>
        <end position="378"/>
    </location>
</feature>
<feature type="transmembrane region" description="Helical" evidence="6">
    <location>
        <begin position="270"/>
        <end position="290"/>
    </location>
</feature>
<feature type="transmembrane region" description="Helical" evidence="6">
    <location>
        <begin position="231"/>
        <end position="250"/>
    </location>
</feature>
<keyword evidence="5 6" id="KW-0472">Membrane</keyword>
<evidence type="ECO:0000259" key="7">
    <source>
        <dbReference type="PROSITE" id="PS50850"/>
    </source>
</evidence>
<dbReference type="PANTHER" id="PTHR43124:SF10">
    <property type="entry name" value="PURINE EFFLUX PUMP PBUE"/>
    <property type="match status" value="1"/>
</dbReference>
<dbReference type="PROSITE" id="PS50850">
    <property type="entry name" value="MFS"/>
    <property type="match status" value="1"/>
</dbReference>
<proteinExistence type="predicted"/>
<feature type="transmembrane region" description="Helical" evidence="6">
    <location>
        <begin position="390"/>
        <end position="409"/>
    </location>
</feature>
<dbReference type="Gene3D" id="1.20.1250.20">
    <property type="entry name" value="MFS general substrate transporter like domains"/>
    <property type="match status" value="2"/>
</dbReference>
<evidence type="ECO:0000256" key="2">
    <source>
        <dbReference type="ARBA" id="ARBA00022475"/>
    </source>
</evidence>
<feature type="transmembrane region" description="Helical" evidence="6">
    <location>
        <begin position="67"/>
        <end position="88"/>
    </location>
</feature>
<dbReference type="InterPro" id="IPR020846">
    <property type="entry name" value="MFS_dom"/>
</dbReference>
<evidence type="ECO:0000256" key="4">
    <source>
        <dbReference type="ARBA" id="ARBA00022989"/>
    </source>
</evidence>
<dbReference type="PANTHER" id="PTHR43124">
    <property type="entry name" value="PURINE EFFLUX PUMP PBUE"/>
    <property type="match status" value="1"/>
</dbReference>
<name>A0ABY8D6Q0_9HYPH</name>
<evidence type="ECO:0000313" key="8">
    <source>
        <dbReference type="EMBL" id="WEX85752.1"/>
    </source>
</evidence>
<keyword evidence="9" id="KW-1185">Reference proteome</keyword>
<feature type="transmembrane region" description="Helical" evidence="6">
    <location>
        <begin position="323"/>
        <end position="343"/>
    </location>
</feature>
<evidence type="ECO:0000256" key="1">
    <source>
        <dbReference type="ARBA" id="ARBA00004651"/>
    </source>
</evidence>
<dbReference type="Proteomes" id="UP001229355">
    <property type="component" value="Chromosome 1"/>
</dbReference>
<dbReference type="SUPFAM" id="SSF103473">
    <property type="entry name" value="MFS general substrate transporter"/>
    <property type="match status" value="1"/>
</dbReference>
<evidence type="ECO:0000256" key="5">
    <source>
        <dbReference type="ARBA" id="ARBA00023136"/>
    </source>
</evidence>
<organism evidence="8 9">
    <name type="scientific">Sinorhizobium garamanticum</name>
    <dbReference type="NCBI Taxonomy" id="680247"/>
    <lineage>
        <taxon>Bacteria</taxon>
        <taxon>Pseudomonadati</taxon>
        <taxon>Pseudomonadota</taxon>
        <taxon>Alphaproteobacteria</taxon>
        <taxon>Hyphomicrobiales</taxon>
        <taxon>Rhizobiaceae</taxon>
        <taxon>Sinorhizobium/Ensifer group</taxon>
        <taxon>Sinorhizobium</taxon>
    </lineage>
</organism>
<accession>A0ABY8D6Q0</accession>
<comment type="subcellular location">
    <subcellularLocation>
        <location evidence="1">Cell membrane</location>
        <topology evidence="1">Multi-pass membrane protein</topology>
    </subcellularLocation>
</comment>
<feature type="transmembrane region" description="Helical" evidence="6">
    <location>
        <begin position="119"/>
        <end position="141"/>
    </location>
</feature>
<dbReference type="EMBL" id="CP120373">
    <property type="protein sequence ID" value="WEX85752.1"/>
    <property type="molecule type" value="Genomic_DNA"/>
</dbReference>
<dbReference type="RefSeq" id="WP_280657836.1">
    <property type="nucleotide sequence ID" value="NZ_CP120373.1"/>
</dbReference>
<feature type="transmembrane region" description="Helical" evidence="6">
    <location>
        <begin position="184"/>
        <end position="203"/>
    </location>
</feature>
<dbReference type="Pfam" id="PF07690">
    <property type="entry name" value="MFS_1"/>
    <property type="match status" value="1"/>
</dbReference>
<keyword evidence="3 6" id="KW-0812">Transmembrane</keyword>
<sequence length="424" mass="44513">MTSEGMRSELKYFRAKGMGIGRYRSIEAVLLFTAFIASTYGFGVYLFPAMVESIRQEIPFSYGTMGAMSGLVQAGFMVCALMSGILTVRFGALPMMLGSIAVCALALGGLALASNIYMMAALLVVLGGSAAAIWVPMVDVSQEVVPIEHRGKALGLMSSGTSYGVFINSLLLTNLLPTSGWRSLWAATFVLVALLAIAGFIRLRGLGRRHVPGSQAGHSIRTRWSGLPKGLAAAVLVMMFLNGLSCMPYQTYLSAFLESEAGYSADTAAYVWRVIGVVGMVSGFAIGALADRITVRWGMIVTYLILASSCLLVLNATGGKASLLLYCAAITFGISFYAIFGLVPAYISHVFGAGAAALVFAFGNIALGVGGIVGNMLGGVLKESIGSFEPIYLIMLGAALCSALLSAALPSERKFRLKAQPADA</sequence>
<evidence type="ECO:0000313" key="9">
    <source>
        <dbReference type="Proteomes" id="UP001229355"/>
    </source>
</evidence>
<feature type="transmembrane region" description="Helical" evidence="6">
    <location>
        <begin position="28"/>
        <end position="47"/>
    </location>
</feature>
<reference evidence="8 9" key="1">
    <citation type="submission" date="2023-03" db="EMBL/GenBank/DDBJ databases">
        <authorList>
            <person name="Kaur S."/>
            <person name="Espinosa-Saiz D."/>
            <person name="Velazquez E."/>
            <person name="Menendez E."/>
            <person name="diCenzo G.C."/>
        </authorList>
    </citation>
    <scope>NUCLEOTIDE SEQUENCE [LARGE SCALE GENOMIC DNA]</scope>
    <source>
        <strain evidence="8 9">LMG 24692</strain>
    </source>
</reference>
<keyword evidence="4 6" id="KW-1133">Transmembrane helix</keyword>
<protein>
    <submittedName>
        <fullName evidence="8">MFS transporter</fullName>
    </submittedName>
</protein>
<dbReference type="InterPro" id="IPR036259">
    <property type="entry name" value="MFS_trans_sf"/>
</dbReference>
<evidence type="ECO:0000256" key="6">
    <source>
        <dbReference type="SAM" id="Phobius"/>
    </source>
</evidence>
<feature type="domain" description="Major facilitator superfamily (MFS) profile" evidence="7">
    <location>
        <begin position="29"/>
        <end position="414"/>
    </location>
</feature>
<feature type="transmembrane region" description="Helical" evidence="6">
    <location>
        <begin position="95"/>
        <end position="113"/>
    </location>
</feature>
<keyword evidence="2" id="KW-1003">Cell membrane</keyword>
<feature type="transmembrane region" description="Helical" evidence="6">
    <location>
        <begin position="297"/>
        <end position="317"/>
    </location>
</feature>